<evidence type="ECO:0000313" key="2">
    <source>
        <dbReference type="EMBL" id="UUI65667.1"/>
    </source>
</evidence>
<evidence type="ECO:0000313" key="3">
    <source>
        <dbReference type="Proteomes" id="UP001317322"/>
    </source>
</evidence>
<feature type="compositionally biased region" description="Basic and acidic residues" evidence="1">
    <location>
        <begin position="1"/>
        <end position="17"/>
    </location>
</feature>
<dbReference type="EMBL" id="CP101989">
    <property type="protein sequence ID" value="UUI65667.1"/>
    <property type="molecule type" value="Genomic_DNA"/>
</dbReference>
<organism evidence="2 3">
    <name type="scientific">Cellulomonas wangsupingiae</name>
    <dbReference type="NCBI Taxonomy" id="2968085"/>
    <lineage>
        <taxon>Bacteria</taxon>
        <taxon>Bacillati</taxon>
        <taxon>Actinomycetota</taxon>
        <taxon>Actinomycetes</taxon>
        <taxon>Micrococcales</taxon>
        <taxon>Cellulomonadaceae</taxon>
        <taxon>Cellulomonas</taxon>
    </lineage>
</organism>
<proteinExistence type="predicted"/>
<protein>
    <submittedName>
        <fullName evidence="2">Uncharacterized protein</fullName>
    </submittedName>
</protein>
<evidence type="ECO:0000256" key="1">
    <source>
        <dbReference type="SAM" id="MobiDB-lite"/>
    </source>
</evidence>
<name>A0ABY5K5F2_9CELL</name>
<sequence>MGTDERERPQDRDRDPDEPAAAPVRESDAPATSPPDEAIVFDSDAQTTPYPRRRRP</sequence>
<gene>
    <name evidence="2" type="ORF">NP075_02710</name>
</gene>
<accession>A0ABY5K5F2</accession>
<reference evidence="2 3" key="1">
    <citation type="submission" date="2022-07" db="EMBL/GenBank/DDBJ databases">
        <title>Novel species in genus cellulomonas.</title>
        <authorList>
            <person name="Ye L."/>
        </authorList>
    </citation>
    <scope>NUCLEOTIDE SEQUENCE [LARGE SCALE GENOMIC DNA]</scope>
    <source>
        <strain evidence="3">zg-Y908</strain>
    </source>
</reference>
<dbReference type="Proteomes" id="UP001317322">
    <property type="component" value="Chromosome"/>
</dbReference>
<keyword evidence="3" id="KW-1185">Reference proteome</keyword>
<feature type="region of interest" description="Disordered" evidence="1">
    <location>
        <begin position="1"/>
        <end position="56"/>
    </location>
</feature>
<dbReference type="RefSeq" id="WP_227566305.1">
    <property type="nucleotide sequence ID" value="NZ_CP101989.1"/>
</dbReference>